<dbReference type="Pfam" id="PF09643">
    <property type="entry name" value="YopX"/>
    <property type="match status" value="1"/>
</dbReference>
<dbReference type="RefSeq" id="WP_169234539.1">
    <property type="nucleotide sequence ID" value="NZ_JABBGI010000010.1"/>
</dbReference>
<organism evidence="2 3">
    <name type="scientific">Chryseobacterium antibioticum</name>
    <dbReference type="NCBI Taxonomy" id="2728847"/>
    <lineage>
        <taxon>Bacteria</taxon>
        <taxon>Pseudomonadati</taxon>
        <taxon>Bacteroidota</taxon>
        <taxon>Flavobacteriia</taxon>
        <taxon>Flavobacteriales</taxon>
        <taxon>Weeksellaceae</taxon>
        <taxon>Chryseobacterium group</taxon>
        <taxon>Chryseobacterium</taxon>
    </lineage>
</organism>
<evidence type="ECO:0000313" key="3">
    <source>
        <dbReference type="Proteomes" id="UP000544054"/>
    </source>
</evidence>
<dbReference type="AlphaFoldDB" id="A0A7Y0AMF2"/>
<dbReference type="Gene3D" id="2.30.30.290">
    <property type="entry name" value="YopX-like domains"/>
    <property type="match status" value="1"/>
</dbReference>
<dbReference type="EMBL" id="JABBGI010000010">
    <property type="protein sequence ID" value="NML70000.1"/>
    <property type="molecule type" value="Genomic_DNA"/>
</dbReference>
<keyword evidence="3" id="KW-1185">Reference proteome</keyword>
<comment type="caution">
    <text evidence="2">The sequence shown here is derived from an EMBL/GenBank/DDBJ whole genome shotgun (WGS) entry which is preliminary data.</text>
</comment>
<reference evidence="2 3" key="1">
    <citation type="submission" date="2020-04" db="EMBL/GenBank/DDBJ databases">
        <title>Chryseobacterium sp. RP-3-3 sp. nov., isolated from Jeju soil.</title>
        <authorList>
            <person name="Dahal R.H."/>
        </authorList>
    </citation>
    <scope>NUCLEOTIDE SEQUENCE [LARGE SCALE GENOMIC DNA]</scope>
    <source>
        <strain evidence="2 3">RP-3-3</strain>
    </source>
</reference>
<dbReference type="InterPro" id="IPR019096">
    <property type="entry name" value="YopX_protein"/>
</dbReference>
<proteinExistence type="predicted"/>
<feature type="domain" description="YopX protein" evidence="1">
    <location>
        <begin position="6"/>
        <end position="130"/>
    </location>
</feature>
<dbReference type="SUPFAM" id="SSF159006">
    <property type="entry name" value="YopX-like"/>
    <property type="match status" value="1"/>
</dbReference>
<name>A0A7Y0AMF2_9FLAO</name>
<sequence length="130" mass="14712">MNREIKFRGQRVDNSEWVFGFYAGAPGTSCVNILTYENLQYTGDYCCHEVLSESVGQFTGLIDKNGTFIYEGDILKTYQIFSLDNIGLDSFNVIVRWNMNCWLANGIIGEKQAEISEVIGNIHSNPELLK</sequence>
<gene>
    <name evidence="2" type="ORF">HHL23_09325</name>
</gene>
<dbReference type="InterPro" id="IPR023385">
    <property type="entry name" value="YopX-like_C"/>
</dbReference>
<evidence type="ECO:0000313" key="2">
    <source>
        <dbReference type="EMBL" id="NML70000.1"/>
    </source>
</evidence>
<accession>A0A7Y0AMF2</accession>
<protein>
    <recommendedName>
        <fullName evidence="1">YopX protein domain-containing protein</fullName>
    </recommendedName>
</protein>
<evidence type="ECO:0000259" key="1">
    <source>
        <dbReference type="Pfam" id="PF09643"/>
    </source>
</evidence>
<dbReference type="Proteomes" id="UP000544054">
    <property type="component" value="Unassembled WGS sequence"/>
</dbReference>